<dbReference type="RefSeq" id="XP_060284003.1">
    <property type="nucleotide sequence ID" value="XM_060431528.1"/>
</dbReference>
<keyword evidence="1" id="KW-0472">Membrane</keyword>
<proteinExistence type="predicted"/>
<dbReference type="GeneID" id="85314715"/>
<reference evidence="2" key="1">
    <citation type="submission" date="2023-06" db="EMBL/GenBank/DDBJ databases">
        <title>Genome-scale phylogeny and comparative genomics of the fungal order Sordariales.</title>
        <authorList>
            <consortium name="Lawrence Berkeley National Laboratory"/>
            <person name="Hensen N."/>
            <person name="Bonometti L."/>
            <person name="Westerberg I."/>
            <person name="Brannstrom I.O."/>
            <person name="Guillou S."/>
            <person name="Cros-Aarteil S."/>
            <person name="Calhoun S."/>
            <person name="Haridas S."/>
            <person name="Kuo A."/>
            <person name="Mondo S."/>
            <person name="Pangilinan J."/>
            <person name="Riley R."/>
            <person name="Labutti K."/>
            <person name="Andreopoulos B."/>
            <person name="Lipzen A."/>
            <person name="Chen C."/>
            <person name="Yanf M."/>
            <person name="Daum C."/>
            <person name="Ng V."/>
            <person name="Clum A."/>
            <person name="Steindorff A."/>
            <person name="Ohm R."/>
            <person name="Martin F."/>
            <person name="Silar P."/>
            <person name="Natvig D."/>
            <person name="Lalanne C."/>
            <person name="Gautier V."/>
            <person name="Ament-Velasquez S.L."/>
            <person name="Kruys A."/>
            <person name="Hutchinson M.I."/>
            <person name="Powell A.J."/>
            <person name="Barry K."/>
            <person name="Miller A.N."/>
            <person name="Grigoriev I.V."/>
            <person name="Debuchy R."/>
            <person name="Gladieux P."/>
            <person name="Thoren M.H."/>
            <person name="Johannesson H."/>
        </authorList>
    </citation>
    <scope>NUCLEOTIDE SEQUENCE</scope>
    <source>
        <strain evidence="2">8032-3</strain>
    </source>
</reference>
<protein>
    <submittedName>
        <fullName evidence="2">Uncharacterized protein</fullName>
    </submittedName>
</protein>
<sequence length="317" mass="35261">MAPLVPRMHLFEIDDQQWFPSFLRAKVQAALTHAWTTKIPVIQWTSPARLVARLLATQLGDSVHDYVFIDFCAGGGGPTPSIERHLNKRILAPAAGPVSAPGSYAAVAAKDTPAEGSSARGPVRFVLTDLHPHEENWRAAAARSPNVSYEARSVDAANVPADLLDGYKKDGKKVFRLFNLAFHHFDDPLAKAILRNTVETSDGFGIFELQERSFSSFITCCLLGVGILLTAPYYAWIWRSPATLFFTYLVPVLPFVLVFDGWISSLRTRTPDEVEALLRTCGAEGGPEELSRWEIKSGRERHLWPTGYLNWVVCVRR</sequence>
<comment type="caution">
    <text evidence="2">The sequence shown here is derived from an EMBL/GenBank/DDBJ whole genome shotgun (WGS) entry which is preliminary data.</text>
</comment>
<organism evidence="2 3">
    <name type="scientific">Phialemonium atrogriseum</name>
    <dbReference type="NCBI Taxonomy" id="1093897"/>
    <lineage>
        <taxon>Eukaryota</taxon>
        <taxon>Fungi</taxon>
        <taxon>Dikarya</taxon>
        <taxon>Ascomycota</taxon>
        <taxon>Pezizomycotina</taxon>
        <taxon>Sordariomycetes</taxon>
        <taxon>Sordariomycetidae</taxon>
        <taxon>Cephalothecales</taxon>
        <taxon>Cephalothecaceae</taxon>
        <taxon>Phialemonium</taxon>
    </lineage>
</organism>
<keyword evidence="1" id="KW-1133">Transmembrane helix</keyword>
<keyword evidence="3" id="KW-1185">Reference proteome</keyword>
<keyword evidence="1" id="KW-0812">Transmembrane</keyword>
<dbReference type="EMBL" id="MU839007">
    <property type="protein sequence ID" value="KAK1767790.1"/>
    <property type="molecule type" value="Genomic_DNA"/>
</dbReference>
<evidence type="ECO:0000313" key="2">
    <source>
        <dbReference type="EMBL" id="KAK1767790.1"/>
    </source>
</evidence>
<accession>A0AAJ0FP39</accession>
<feature type="transmembrane region" description="Helical" evidence="1">
    <location>
        <begin position="214"/>
        <end position="236"/>
    </location>
</feature>
<evidence type="ECO:0000256" key="1">
    <source>
        <dbReference type="SAM" id="Phobius"/>
    </source>
</evidence>
<feature type="transmembrane region" description="Helical" evidence="1">
    <location>
        <begin position="242"/>
        <end position="263"/>
    </location>
</feature>
<gene>
    <name evidence="2" type="ORF">QBC33DRAFT_58794</name>
</gene>
<dbReference type="Proteomes" id="UP001244011">
    <property type="component" value="Unassembled WGS sequence"/>
</dbReference>
<dbReference type="AlphaFoldDB" id="A0AAJ0FP39"/>
<name>A0AAJ0FP39_9PEZI</name>
<evidence type="ECO:0000313" key="3">
    <source>
        <dbReference type="Proteomes" id="UP001244011"/>
    </source>
</evidence>